<dbReference type="RefSeq" id="WP_057868741.1">
    <property type="nucleotide sequence ID" value="NZ_AZDX01000003.1"/>
</dbReference>
<dbReference type="STRING" id="1423759.FC92_GL001024"/>
<dbReference type="InterPro" id="IPR001091">
    <property type="entry name" value="RM_Methyltransferase"/>
</dbReference>
<keyword evidence="3" id="KW-0680">Restriction system</keyword>
<evidence type="ECO:0000256" key="2">
    <source>
        <dbReference type="ARBA" id="ARBA00022679"/>
    </source>
</evidence>
<dbReference type="SUPFAM" id="SSF53335">
    <property type="entry name" value="S-adenosyl-L-methionine-dependent methyltransferases"/>
    <property type="match status" value="1"/>
</dbReference>
<dbReference type="EMBL" id="AZDX01000003">
    <property type="protein sequence ID" value="KRL07956.1"/>
    <property type="molecule type" value="Genomic_DNA"/>
</dbReference>
<feature type="domain" description="DNA methylase N-4/N-6" evidence="5">
    <location>
        <begin position="24"/>
        <end position="244"/>
    </location>
</feature>
<evidence type="ECO:0000313" key="7">
    <source>
        <dbReference type="Proteomes" id="UP000051448"/>
    </source>
</evidence>
<dbReference type="GO" id="GO:0008170">
    <property type="term" value="F:N-methyltransferase activity"/>
    <property type="evidence" value="ECO:0007669"/>
    <property type="project" value="InterPro"/>
</dbReference>
<evidence type="ECO:0000256" key="1">
    <source>
        <dbReference type="ARBA" id="ARBA00022603"/>
    </source>
</evidence>
<dbReference type="Pfam" id="PF01555">
    <property type="entry name" value="N6_N4_Mtase"/>
    <property type="match status" value="1"/>
</dbReference>
<keyword evidence="7" id="KW-1185">Reference proteome</keyword>
<dbReference type="GeneID" id="98309580"/>
<dbReference type="InterPro" id="IPR029063">
    <property type="entry name" value="SAM-dependent_MTases_sf"/>
</dbReference>
<dbReference type="AlphaFoldDB" id="A0A0R1MQE6"/>
<dbReference type="OrthoDB" id="9800801at2"/>
<dbReference type="Proteomes" id="UP000051448">
    <property type="component" value="Unassembled WGS sequence"/>
</dbReference>
<keyword evidence="2" id="KW-0808">Transferase</keyword>
<comment type="caution">
    <text evidence="6">The sequence shown here is derived from an EMBL/GenBank/DDBJ whole genome shotgun (WGS) entry which is preliminary data.</text>
</comment>
<keyword evidence="1 6" id="KW-0489">Methyltransferase</keyword>
<dbReference type="PRINTS" id="PR00508">
    <property type="entry name" value="S21N4MTFRASE"/>
</dbReference>
<proteinExistence type="inferred from homology"/>
<dbReference type="GO" id="GO:0009307">
    <property type="term" value="P:DNA restriction-modification system"/>
    <property type="evidence" value="ECO:0007669"/>
    <property type="project" value="UniProtKB-KW"/>
</dbReference>
<comment type="similarity">
    <text evidence="4">Belongs to the N(4)/N(6)-methyltransferase family.</text>
</comment>
<accession>A0A0R1MQE6</accession>
<dbReference type="Gene3D" id="3.40.50.150">
    <property type="entry name" value="Vaccinia Virus protein VP39"/>
    <property type="match status" value="1"/>
</dbReference>
<evidence type="ECO:0000259" key="5">
    <source>
        <dbReference type="Pfam" id="PF01555"/>
    </source>
</evidence>
<dbReference type="EC" id="2.1.1.-" evidence="4"/>
<evidence type="ECO:0000256" key="3">
    <source>
        <dbReference type="ARBA" id="ARBA00022747"/>
    </source>
</evidence>
<dbReference type="GO" id="GO:0032259">
    <property type="term" value="P:methylation"/>
    <property type="evidence" value="ECO:0007669"/>
    <property type="project" value="UniProtKB-KW"/>
</dbReference>
<dbReference type="GO" id="GO:0003677">
    <property type="term" value="F:DNA binding"/>
    <property type="evidence" value="ECO:0007669"/>
    <property type="project" value="InterPro"/>
</dbReference>
<evidence type="ECO:0000313" key="6">
    <source>
        <dbReference type="EMBL" id="KRL07956.1"/>
    </source>
</evidence>
<sequence length="259" mass="29495">MSKNLVLLKGDCLELMKKIPDKSIDMILCDLPYGTSALKWDNVIPISILWSFYKRIIKNNGAIVIFGSEPFSSLMRTSNLDMYKYDWKWEKPNGANFLNFKYQPAKVYEDIMVFGKMATSYSKKGNMKYYPQMEIGKPYKGLSGKQKKKSNNSTVRSEISQVVTDNNGTRYPRSIQKFKLDKDKLHPTQKPVALLEYLIKTYTNEGDLILDNCMGSGSTGVAAVNTNRKFIGMELDKEYFDIAKNRISEHIAGKEGVSV</sequence>
<organism evidence="6 7">
    <name type="scientific">Liquorilactobacillus hordei DSM 19519</name>
    <dbReference type="NCBI Taxonomy" id="1423759"/>
    <lineage>
        <taxon>Bacteria</taxon>
        <taxon>Bacillati</taxon>
        <taxon>Bacillota</taxon>
        <taxon>Bacilli</taxon>
        <taxon>Lactobacillales</taxon>
        <taxon>Lactobacillaceae</taxon>
        <taxon>Liquorilactobacillus</taxon>
    </lineage>
</organism>
<name>A0A0R1MQE6_9LACO</name>
<reference evidence="6 7" key="1">
    <citation type="journal article" date="2015" name="Genome Announc.">
        <title>Expanding the biotechnology potential of lactobacilli through comparative genomics of 213 strains and associated genera.</title>
        <authorList>
            <person name="Sun Z."/>
            <person name="Harris H.M."/>
            <person name="McCann A."/>
            <person name="Guo C."/>
            <person name="Argimon S."/>
            <person name="Zhang W."/>
            <person name="Yang X."/>
            <person name="Jeffery I.B."/>
            <person name="Cooney J.C."/>
            <person name="Kagawa T.F."/>
            <person name="Liu W."/>
            <person name="Song Y."/>
            <person name="Salvetti E."/>
            <person name="Wrobel A."/>
            <person name="Rasinkangas P."/>
            <person name="Parkhill J."/>
            <person name="Rea M.C."/>
            <person name="O'Sullivan O."/>
            <person name="Ritari J."/>
            <person name="Douillard F.P."/>
            <person name="Paul Ross R."/>
            <person name="Yang R."/>
            <person name="Briner A.E."/>
            <person name="Felis G.E."/>
            <person name="de Vos W.M."/>
            <person name="Barrangou R."/>
            <person name="Klaenhammer T.R."/>
            <person name="Caufield P.W."/>
            <person name="Cui Y."/>
            <person name="Zhang H."/>
            <person name="O'Toole P.W."/>
        </authorList>
    </citation>
    <scope>NUCLEOTIDE SEQUENCE [LARGE SCALE GENOMIC DNA]</scope>
    <source>
        <strain evidence="6 7">DSM 19519</strain>
    </source>
</reference>
<gene>
    <name evidence="6" type="ORF">FC92_GL001024</name>
</gene>
<evidence type="ECO:0000256" key="4">
    <source>
        <dbReference type="RuleBase" id="RU362026"/>
    </source>
</evidence>
<protein>
    <recommendedName>
        <fullName evidence="4">Methyltransferase</fullName>
        <ecNumber evidence="4">2.1.1.-</ecNumber>
    </recommendedName>
</protein>
<dbReference type="InterPro" id="IPR002941">
    <property type="entry name" value="DNA_methylase_N4/N6"/>
</dbReference>
<dbReference type="PATRIC" id="fig|1423759.3.peg.1080"/>